<dbReference type="Proteomes" id="UP000650605">
    <property type="component" value="Unassembled WGS sequence"/>
</dbReference>
<evidence type="ECO:0000256" key="4">
    <source>
        <dbReference type="ARBA" id="ARBA00023125"/>
    </source>
</evidence>
<keyword evidence="3" id="KW-0805">Transcription regulation</keyword>
<dbReference type="Gene3D" id="1.10.10.10">
    <property type="entry name" value="Winged helix-like DNA-binding domain superfamily/Winged helix DNA-binding domain"/>
    <property type="match status" value="1"/>
</dbReference>
<evidence type="ECO:0000256" key="2">
    <source>
        <dbReference type="ARBA" id="ARBA00023012"/>
    </source>
</evidence>
<dbReference type="GO" id="GO:0032993">
    <property type="term" value="C:protein-DNA complex"/>
    <property type="evidence" value="ECO:0007669"/>
    <property type="project" value="TreeGrafter"/>
</dbReference>
<dbReference type="CDD" id="cd17574">
    <property type="entry name" value="REC_OmpR"/>
    <property type="match status" value="1"/>
</dbReference>
<gene>
    <name evidence="10" type="ORF">JDW19_21165</name>
</gene>
<dbReference type="InterPro" id="IPR016032">
    <property type="entry name" value="Sig_transdc_resp-reg_C-effctor"/>
</dbReference>
<protein>
    <submittedName>
        <fullName evidence="10">Response regulator transcription factor</fullName>
    </submittedName>
</protein>
<dbReference type="SUPFAM" id="SSF52172">
    <property type="entry name" value="CheY-like"/>
    <property type="match status" value="1"/>
</dbReference>
<feature type="domain" description="OmpR/PhoB-type" evidence="9">
    <location>
        <begin position="136"/>
        <end position="234"/>
    </location>
</feature>
<sequence>MEKSVLVIDDEEKISRLLQLELSHEGYAVEIAQTGREGLEKALTGKWDIIILDVMLPEMNGVEVLKQIRKVDNHTPVIMVTARNTTPDKVSGLDEGANDYITKPFEIEELLARMRASMRHQMGSTATASQKEDKLSSRLQVDSLVLERKTRSVVREGNRIELTPKEYDLLLYLMEHKNQVLQRDELIQNVWGFDFVGDTNVVDVYIRYVRKKIDHGYKKKLIKTVRGVGYCIREEEH</sequence>
<dbReference type="SMART" id="SM00862">
    <property type="entry name" value="Trans_reg_C"/>
    <property type="match status" value="1"/>
</dbReference>
<dbReference type="FunFam" id="1.10.10.10:FF:000005">
    <property type="entry name" value="Two-component system response regulator"/>
    <property type="match status" value="1"/>
</dbReference>
<proteinExistence type="predicted"/>
<evidence type="ECO:0000256" key="5">
    <source>
        <dbReference type="ARBA" id="ARBA00023163"/>
    </source>
</evidence>
<dbReference type="InterPro" id="IPR036388">
    <property type="entry name" value="WH-like_DNA-bd_sf"/>
</dbReference>
<keyword evidence="1 6" id="KW-0597">Phosphoprotein</keyword>
<evidence type="ECO:0000256" key="6">
    <source>
        <dbReference type="PROSITE-ProRule" id="PRU00169"/>
    </source>
</evidence>
<reference evidence="10" key="1">
    <citation type="submission" date="2020-12" db="EMBL/GenBank/DDBJ databases">
        <title>Paenibacillus polymyxa LMG 27872: a double-edged sword.</title>
        <authorList>
            <person name="Langendries S."/>
            <person name="Garcia Mendez S."/>
            <person name="Beirinckx S."/>
            <person name="Viaene T."/>
            <person name="Baeyen S."/>
            <person name="Goeminne G."/>
            <person name="Willems A."/>
            <person name="Debode J."/>
            <person name="Goormachtig S."/>
        </authorList>
    </citation>
    <scope>NUCLEOTIDE SEQUENCE</scope>
    <source>
        <strain evidence="10">LMG 27872</strain>
    </source>
</reference>
<dbReference type="FunFam" id="3.40.50.2300:FF:000001">
    <property type="entry name" value="DNA-binding response regulator PhoB"/>
    <property type="match status" value="1"/>
</dbReference>
<dbReference type="Gene3D" id="6.10.250.690">
    <property type="match status" value="1"/>
</dbReference>
<dbReference type="PANTHER" id="PTHR48111">
    <property type="entry name" value="REGULATOR OF RPOS"/>
    <property type="match status" value="1"/>
</dbReference>
<dbReference type="InterPro" id="IPR001867">
    <property type="entry name" value="OmpR/PhoB-type_DNA-bd"/>
</dbReference>
<keyword evidence="2" id="KW-0902">Two-component regulatory system</keyword>
<dbReference type="Gene3D" id="3.40.50.2300">
    <property type="match status" value="1"/>
</dbReference>
<dbReference type="InterPro" id="IPR039420">
    <property type="entry name" value="WalR-like"/>
</dbReference>
<evidence type="ECO:0000313" key="10">
    <source>
        <dbReference type="EMBL" id="MBM0635625.1"/>
    </source>
</evidence>
<dbReference type="SUPFAM" id="SSF46894">
    <property type="entry name" value="C-terminal effector domain of the bipartite response regulators"/>
    <property type="match status" value="1"/>
</dbReference>
<evidence type="ECO:0000259" key="9">
    <source>
        <dbReference type="PROSITE" id="PS51755"/>
    </source>
</evidence>
<keyword evidence="4 7" id="KW-0238">DNA-binding</keyword>
<evidence type="ECO:0000256" key="3">
    <source>
        <dbReference type="ARBA" id="ARBA00023015"/>
    </source>
</evidence>
<dbReference type="SMART" id="SM00448">
    <property type="entry name" value="REC"/>
    <property type="match status" value="1"/>
</dbReference>
<dbReference type="Pfam" id="PF00072">
    <property type="entry name" value="Response_reg"/>
    <property type="match status" value="1"/>
</dbReference>
<dbReference type="PROSITE" id="PS50110">
    <property type="entry name" value="RESPONSE_REGULATORY"/>
    <property type="match status" value="1"/>
</dbReference>
<feature type="domain" description="Response regulatory" evidence="8">
    <location>
        <begin position="4"/>
        <end position="118"/>
    </location>
</feature>
<keyword evidence="5" id="KW-0804">Transcription</keyword>
<comment type="caution">
    <text evidence="10">The sequence shown here is derived from an EMBL/GenBank/DDBJ whole genome shotgun (WGS) entry which is preliminary data.</text>
</comment>
<evidence type="ECO:0000256" key="1">
    <source>
        <dbReference type="ARBA" id="ARBA00022553"/>
    </source>
</evidence>
<dbReference type="GO" id="GO:0005829">
    <property type="term" value="C:cytosol"/>
    <property type="evidence" value="ECO:0007669"/>
    <property type="project" value="TreeGrafter"/>
</dbReference>
<dbReference type="RefSeq" id="WP_165150065.1">
    <property type="nucleotide sequence ID" value="NZ_JAEHFQ010000014.1"/>
</dbReference>
<organism evidence="10 11">
    <name type="scientific">Paenibacillus polymyxa</name>
    <name type="common">Bacillus polymyxa</name>
    <dbReference type="NCBI Taxonomy" id="1406"/>
    <lineage>
        <taxon>Bacteria</taxon>
        <taxon>Bacillati</taxon>
        <taxon>Bacillota</taxon>
        <taxon>Bacilli</taxon>
        <taxon>Bacillales</taxon>
        <taxon>Paenibacillaceae</taxon>
        <taxon>Paenibacillus</taxon>
    </lineage>
</organism>
<dbReference type="CDD" id="cd00383">
    <property type="entry name" value="trans_reg_C"/>
    <property type="match status" value="1"/>
</dbReference>
<name>A0A8I1J4I7_PAEPO</name>
<dbReference type="GO" id="GO:0000976">
    <property type="term" value="F:transcription cis-regulatory region binding"/>
    <property type="evidence" value="ECO:0007669"/>
    <property type="project" value="TreeGrafter"/>
</dbReference>
<dbReference type="GO" id="GO:0006355">
    <property type="term" value="P:regulation of DNA-templated transcription"/>
    <property type="evidence" value="ECO:0007669"/>
    <property type="project" value="InterPro"/>
</dbReference>
<dbReference type="Pfam" id="PF00486">
    <property type="entry name" value="Trans_reg_C"/>
    <property type="match status" value="1"/>
</dbReference>
<feature type="DNA-binding region" description="OmpR/PhoB-type" evidence="7">
    <location>
        <begin position="136"/>
        <end position="234"/>
    </location>
</feature>
<dbReference type="InterPro" id="IPR011006">
    <property type="entry name" value="CheY-like_superfamily"/>
</dbReference>
<dbReference type="AlphaFoldDB" id="A0A8I1J4I7"/>
<accession>A0A8I1J4I7</accession>
<dbReference type="PANTHER" id="PTHR48111:SF22">
    <property type="entry name" value="REGULATOR OF RPOS"/>
    <property type="match status" value="1"/>
</dbReference>
<feature type="modified residue" description="4-aspartylphosphate" evidence="6">
    <location>
        <position position="53"/>
    </location>
</feature>
<evidence type="ECO:0000256" key="7">
    <source>
        <dbReference type="PROSITE-ProRule" id="PRU01091"/>
    </source>
</evidence>
<dbReference type="EMBL" id="JAEHFQ010000014">
    <property type="protein sequence ID" value="MBM0635625.1"/>
    <property type="molecule type" value="Genomic_DNA"/>
</dbReference>
<dbReference type="InterPro" id="IPR001789">
    <property type="entry name" value="Sig_transdc_resp-reg_receiver"/>
</dbReference>
<dbReference type="PROSITE" id="PS51755">
    <property type="entry name" value="OMPR_PHOB"/>
    <property type="match status" value="1"/>
</dbReference>
<dbReference type="GO" id="GO:0000156">
    <property type="term" value="F:phosphorelay response regulator activity"/>
    <property type="evidence" value="ECO:0007669"/>
    <property type="project" value="TreeGrafter"/>
</dbReference>
<evidence type="ECO:0000259" key="8">
    <source>
        <dbReference type="PROSITE" id="PS50110"/>
    </source>
</evidence>
<evidence type="ECO:0000313" key="11">
    <source>
        <dbReference type="Proteomes" id="UP000650605"/>
    </source>
</evidence>